<reference evidence="2 3" key="1">
    <citation type="submission" date="2015-09" db="EMBL/GenBank/DDBJ databases">
        <title>Genome announcement of multiple Pseudomonas syringae strains.</title>
        <authorList>
            <person name="Thakur S."/>
            <person name="Wang P.W."/>
            <person name="Gong Y."/>
            <person name="Weir B.S."/>
            <person name="Guttman D.S."/>
        </authorList>
    </citation>
    <scope>NUCLEOTIDE SEQUENCE [LARGE SCALE GENOMIC DNA]</scope>
    <source>
        <strain evidence="2 3">ICMP9419</strain>
    </source>
</reference>
<sequence length="51" mass="5792">MSRHRGSLIELRVSSLGRKQKQRGDTRENGVRQAAFECVCLRPAACHLNRV</sequence>
<proteinExistence type="predicted"/>
<comment type="caution">
    <text evidence="2">The sequence shown here is derived from an EMBL/GenBank/DDBJ whole genome shotgun (WGS) entry which is preliminary data.</text>
</comment>
<feature type="region of interest" description="Disordered" evidence="1">
    <location>
        <begin position="1"/>
        <end position="29"/>
    </location>
</feature>
<dbReference type="Proteomes" id="UP000050381">
    <property type="component" value="Unassembled WGS sequence"/>
</dbReference>
<dbReference type="AlphaFoldDB" id="A0A0P9S9U8"/>
<accession>A0A0P9S9U8</accession>
<protein>
    <submittedName>
        <fullName evidence="2">Uncharacterized protein</fullName>
    </submittedName>
</protein>
<organism evidence="2 3">
    <name type="scientific">Pseudomonas syringae pv. castaneae</name>
    <dbReference type="NCBI Taxonomy" id="264450"/>
    <lineage>
        <taxon>Bacteria</taxon>
        <taxon>Pseudomonadati</taxon>
        <taxon>Pseudomonadota</taxon>
        <taxon>Gammaproteobacteria</taxon>
        <taxon>Pseudomonadales</taxon>
        <taxon>Pseudomonadaceae</taxon>
        <taxon>Pseudomonas</taxon>
        <taxon>Pseudomonas syringae</taxon>
    </lineage>
</organism>
<dbReference type="EMBL" id="LJQD01000294">
    <property type="protein sequence ID" value="KPW94802.1"/>
    <property type="molecule type" value="Genomic_DNA"/>
</dbReference>
<evidence type="ECO:0000256" key="1">
    <source>
        <dbReference type="SAM" id="MobiDB-lite"/>
    </source>
</evidence>
<name>A0A0P9S9U8_PSESX</name>
<gene>
    <name evidence="2" type="ORF">ALO79_100104</name>
</gene>
<evidence type="ECO:0000313" key="3">
    <source>
        <dbReference type="Proteomes" id="UP000050381"/>
    </source>
</evidence>
<evidence type="ECO:0000313" key="2">
    <source>
        <dbReference type="EMBL" id="KPW94802.1"/>
    </source>
</evidence>